<evidence type="ECO:0000313" key="8">
    <source>
        <dbReference type="Proteomes" id="UP000887578"/>
    </source>
</evidence>
<dbReference type="InterPro" id="IPR059120">
    <property type="entry name" value="Cullin-like_AB"/>
</dbReference>
<dbReference type="AlphaFoldDB" id="A0A914PDS0"/>
<evidence type="ECO:0000256" key="6">
    <source>
        <dbReference type="RuleBase" id="RU003829"/>
    </source>
</evidence>
<dbReference type="SMART" id="SM00182">
    <property type="entry name" value="CULLIN"/>
    <property type="match status" value="1"/>
</dbReference>
<dbReference type="InterPro" id="IPR019559">
    <property type="entry name" value="Cullin_neddylation_domain"/>
</dbReference>
<keyword evidence="8" id="KW-1185">Reference proteome</keyword>
<dbReference type="WBParaSite" id="PDA_v2.g16316.t1">
    <property type="protein sequence ID" value="PDA_v2.g16316.t1"/>
    <property type="gene ID" value="PDA_v2.g16316"/>
</dbReference>
<evidence type="ECO:0000256" key="3">
    <source>
        <dbReference type="ARBA" id="ARBA00022786"/>
    </source>
</evidence>
<dbReference type="Gene3D" id="1.20.1310.10">
    <property type="entry name" value="Cullin Repeats"/>
    <property type="match status" value="4"/>
</dbReference>
<dbReference type="InterPro" id="IPR001373">
    <property type="entry name" value="Cullin_N"/>
</dbReference>
<dbReference type="InterPro" id="IPR036317">
    <property type="entry name" value="Cullin_homology_sf"/>
</dbReference>
<comment type="similarity">
    <text evidence="1 5 6">Belongs to the cullin family.</text>
</comment>
<dbReference type="SUPFAM" id="SSF46785">
    <property type="entry name" value="Winged helix' DNA-binding domain"/>
    <property type="match status" value="1"/>
</dbReference>
<evidence type="ECO:0000313" key="9">
    <source>
        <dbReference type="WBParaSite" id="PDA_v2.g16316.t1"/>
    </source>
</evidence>
<dbReference type="Pfam" id="PF26557">
    <property type="entry name" value="Cullin_AB"/>
    <property type="match status" value="1"/>
</dbReference>
<feature type="domain" description="Cullin family profile" evidence="7">
    <location>
        <begin position="360"/>
        <end position="590"/>
    </location>
</feature>
<dbReference type="FunFam" id="1.20.1310.10:FF:000002">
    <property type="entry name" value="cullin-3 isoform X1"/>
    <property type="match status" value="1"/>
</dbReference>
<dbReference type="SUPFAM" id="SSF75632">
    <property type="entry name" value="Cullin homology domain"/>
    <property type="match status" value="1"/>
</dbReference>
<dbReference type="Pfam" id="PF00888">
    <property type="entry name" value="Cullin"/>
    <property type="match status" value="1"/>
</dbReference>
<accession>A0A914PDS0</accession>
<dbReference type="Gene3D" id="3.30.230.130">
    <property type="entry name" value="Cullin, Chain C, Domain 2"/>
    <property type="match status" value="1"/>
</dbReference>
<name>A0A914PDS0_9BILA</name>
<proteinExistence type="inferred from homology"/>
<dbReference type="PROSITE" id="PS01256">
    <property type="entry name" value="CULLIN_1"/>
    <property type="match status" value="1"/>
</dbReference>
<evidence type="ECO:0000256" key="1">
    <source>
        <dbReference type="ARBA" id="ARBA00006019"/>
    </source>
</evidence>
<dbReference type="InterPro" id="IPR016159">
    <property type="entry name" value="Cullin_repeat-like_dom_sf"/>
</dbReference>
<dbReference type="InterPro" id="IPR016157">
    <property type="entry name" value="Cullin_CS"/>
</dbReference>
<keyword evidence="2" id="KW-1017">Isopeptide bond</keyword>
<dbReference type="Proteomes" id="UP000887578">
    <property type="component" value="Unplaced"/>
</dbReference>
<dbReference type="PANTHER" id="PTHR11932">
    <property type="entry name" value="CULLIN"/>
    <property type="match status" value="1"/>
</dbReference>
<dbReference type="GO" id="GO:0031625">
    <property type="term" value="F:ubiquitin protein ligase binding"/>
    <property type="evidence" value="ECO:0007669"/>
    <property type="project" value="InterPro"/>
</dbReference>
<evidence type="ECO:0000256" key="4">
    <source>
        <dbReference type="ARBA" id="ARBA00022843"/>
    </source>
</evidence>
<dbReference type="InterPro" id="IPR016158">
    <property type="entry name" value="Cullin_homology"/>
</dbReference>
<keyword evidence="3" id="KW-0833">Ubl conjugation pathway</keyword>
<dbReference type="PROSITE" id="PS50069">
    <property type="entry name" value="CULLIN_2"/>
    <property type="match status" value="1"/>
</dbReference>
<keyword evidence="4" id="KW-0832">Ubl conjugation</keyword>
<protein>
    <submittedName>
        <fullName evidence="9">Cullin family profile domain-containing protein</fullName>
    </submittedName>
</protein>
<evidence type="ECO:0000256" key="2">
    <source>
        <dbReference type="ARBA" id="ARBA00022499"/>
    </source>
</evidence>
<dbReference type="InterPro" id="IPR045093">
    <property type="entry name" value="Cullin"/>
</dbReference>
<dbReference type="SMART" id="SM00884">
    <property type="entry name" value="Cullin_Nedd8"/>
    <property type="match status" value="1"/>
</dbReference>
<organism evidence="8 9">
    <name type="scientific">Panagrolaimus davidi</name>
    <dbReference type="NCBI Taxonomy" id="227884"/>
    <lineage>
        <taxon>Eukaryota</taxon>
        <taxon>Metazoa</taxon>
        <taxon>Ecdysozoa</taxon>
        <taxon>Nematoda</taxon>
        <taxon>Chromadorea</taxon>
        <taxon>Rhabditida</taxon>
        <taxon>Tylenchina</taxon>
        <taxon>Panagrolaimomorpha</taxon>
        <taxon>Panagrolaimoidea</taxon>
        <taxon>Panagrolaimidae</taxon>
        <taxon>Panagrolaimus</taxon>
    </lineage>
</organism>
<evidence type="ECO:0000256" key="5">
    <source>
        <dbReference type="PROSITE-ProRule" id="PRU00330"/>
    </source>
</evidence>
<dbReference type="GO" id="GO:0031461">
    <property type="term" value="C:cullin-RING ubiquitin ligase complex"/>
    <property type="evidence" value="ECO:0007669"/>
    <property type="project" value="InterPro"/>
</dbReference>
<evidence type="ECO:0000259" key="7">
    <source>
        <dbReference type="PROSITE" id="PS50069"/>
    </source>
</evidence>
<sequence length="652" mass="77544">MDYENSWRLLKTEITNILNNEHIHTSFEDCYRHAYAIVLHNQGEKLYYDLEEVFKRHLIEKVRPRIINASDFLPKLIESRKEFCYSLVSVRDIVFYLERVFIIQQRRELLYVINLGQHLFNTEIILNSNVCDRMKTVMSEMIESSRKSENWEELKTACKMLLELGDGNRKIYEECFEKVFLEKSAEFYKFESQKYLKNGCEFVRKIREISNEEEKLFHFMDPTTSSKLKNVLIHELITSNIQTVVNIEDSGLDFMLKNDKFEELNYLQYLLDLVPNDTNAFNISPIVKNIEDHVIKHIHNCWRKDIAEINELLSSHNFIEYIQSLFDLEKELQMFAKKYFKIQSRLSKKVHDEFQILLNPDPQLLSQYIDYHLKKGTSRMNESEIFVIHEKAIKVFKYLSEKDVFEKYYKNHLAKRLLFDKSLSVDIERSFISSLKDECGINFTQKIEAMLKDIEISNDLISNYKEIKIDTFDINLNVQVLTKSYWPISDIHSCILPISAEIAFNKFKDFYFSKHSGRTLTINQNFGFADLKATFYKEKNIEETKILTVSTLQMCILMKFNESESFTFEELLNQTKINEKDLKRALESMTMGKESQRILIRTGNENHIEVTKLLQSRFLPDPIIIKKRIEALIEREYLKRDENDLNLYNYIS</sequence>
<dbReference type="GO" id="GO:0006511">
    <property type="term" value="P:ubiquitin-dependent protein catabolic process"/>
    <property type="evidence" value="ECO:0007669"/>
    <property type="project" value="InterPro"/>
</dbReference>
<dbReference type="SUPFAM" id="SSF74788">
    <property type="entry name" value="Cullin repeat-like"/>
    <property type="match status" value="1"/>
</dbReference>
<reference evidence="9" key="1">
    <citation type="submission" date="2022-11" db="UniProtKB">
        <authorList>
            <consortium name="WormBaseParasite"/>
        </authorList>
    </citation>
    <scope>IDENTIFICATION</scope>
</reference>
<dbReference type="InterPro" id="IPR036390">
    <property type="entry name" value="WH_DNA-bd_sf"/>
</dbReference>